<evidence type="ECO:0000256" key="2">
    <source>
        <dbReference type="ARBA" id="ARBA00022518"/>
    </source>
</evidence>
<dbReference type="Pfam" id="PF02217">
    <property type="entry name" value="T_Ag_DNA_bind"/>
    <property type="match status" value="1"/>
</dbReference>
<evidence type="ECO:0000313" key="25">
    <source>
        <dbReference type="EMBL" id="QIQ69321.1"/>
    </source>
</evidence>
<dbReference type="EMBL" id="MK671087">
    <property type="protein sequence ID" value="QIQ69321.1"/>
    <property type="molecule type" value="Genomic_DNA"/>
</dbReference>
<evidence type="ECO:0000256" key="5">
    <source>
        <dbReference type="ARBA" id="ARBA00022705"/>
    </source>
</evidence>
<dbReference type="Gene3D" id="1.10.287.110">
    <property type="entry name" value="DnaJ domain"/>
    <property type="match status" value="1"/>
</dbReference>
<evidence type="ECO:0000256" key="8">
    <source>
        <dbReference type="ARBA" id="ARBA00022771"/>
    </source>
</evidence>
<dbReference type="RefSeq" id="YP_010087751.1">
    <property type="nucleotide sequence ID" value="NC_055575.1"/>
</dbReference>
<dbReference type="GO" id="GO:0003688">
    <property type="term" value="F:DNA replication origin binding"/>
    <property type="evidence" value="ECO:0007669"/>
    <property type="project" value="InterPro"/>
</dbReference>
<dbReference type="InterPro" id="IPR003133">
    <property type="entry name" value="T_Ag_DNA-bd"/>
</dbReference>
<gene>
    <name evidence="26" type="primary">LTAg</name>
</gene>
<evidence type="ECO:0000259" key="23">
    <source>
        <dbReference type="PROSITE" id="PS51287"/>
    </source>
</evidence>
<feature type="domain" description="SF3 helicase" evidence="22">
    <location>
        <begin position="460"/>
        <end position="620"/>
    </location>
</feature>
<evidence type="ECO:0000259" key="24">
    <source>
        <dbReference type="PROSITE" id="PS51341"/>
    </source>
</evidence>
<dbReference type="Gene3D" id="1.10.10.510">
    <property type="entry name" value="Zinc finger, large T-antigen D1 domain"/>
    <property type="match status" value="1"/>
</dbReference>
<keyword evidence="4" id="KW-1048">Host nucleus</keyword>
<dbReference type="GeneID" id="65103056"/>
<dbReference type="KEGG" id="vg:65103056"/>
<feature type="compositionally biased region" description="Acidic residues" evidence="21">
    <location>
        <begin position="112"/>
        <end position="122"/>
    </location>
</feature>
<sequence>MDRILEREERKKLVELLGIDPVLYGNIPVMKSAYKRASKVLHPDKGGTGNDMMILNFLWQKFQEGVTEARCPEEFSSSYGSRSYREHYREWCSSVFTNESTKEGPDLHCDESISEEEEDETQESGYNSFPFTSTPTPQASQGAPPFPENSSSSSSFSGSRAPTDEGNTPKKRRRASADMDGSNSSSQASFASTPPKAKGEDSDKPSDVPPCLHEYISHALFSNKTVNSFLLYSTVEKATLLYDKIDKFKVEFKSLHSYDKGALLLILTAGKHRLTAIKNYCHTFCTVSFLVCKMVLKPLELYNCLCKDPFKEIKASKEALYSFDFDEKTKEEACNWNKVAEFAVQANIDDPLLILAHYLDFAKPHPCNKCLNPKSKAHDFHKAHHLNALSFENSKSQRSICNQASDVVLAKRRLILSECTREELLGKCFEKQLKILQGMDQFDILYHMAGVAWYSCLMEQFDSVLYKILKLLTENIPKQRNILFRGPVNSGKTTLAAALMDLVEGKSLNINCPGDKLNFELGCAIDRFAVVFEDVKGQVMHNKKLQPGQGINNLDNMRDYLDGAVPVNLERKHVNKRSQIFPPSIVTMNEYFLPQTLFVRFALKIDFKCKHFLNSALEKAPFLLSKRILQKGITLFLLLLWYLPAKEFLVSLQPEVALWKTIIEKTVKHSDYCKMVENIEVGENPLFEIVIEEEDTENEV</sequence>
<reference evidence="26" key="1">
    <citation type="journal article" date="2020" name="Virol. J.">
        <title>Search for polyoma-, herpes-, and bornaviruses in squirrels of the family Sciuridae.</title>
        <authorList>
            <person name="Schulze V."/>
            <person name="Lurz P.W.W."/>
            <person name="Ferrari N."/>
            <person name="Romeo C."/>
            <person name="Steele M.A."/>
            <person name="Marino S."/>
            <person name="Mazzamuto M.V."/>
            <person name="Calvignac-Spencer S."/>
            <person name="Schlottau K."/>
            <person name="Beer M."/>
            <person name="Ulrich R.G."/>
            <person name="Ehlers B."/>
        </authorList>
    </citation>
    <scope>NUCLEOTIDE SEQUENCE</scope>
    <source>
        <strain evidence="25">10239_CE449D</strain>
        <strain evidence="26">10275_CE565D</strain>
    </source>
</reference>
<dbReference type="SUPFAM" id="SSF55464">
    <property type="entry name" value="Origin of replication-binding domain, RBD-like"/>
    <property type="match status" value="1"/>
</dbReference>
<feature type="compositionally biased region" description="Basic and acidic residues" evidence="21">
    <location>
        <begin position="197"/>
        <end position="206"/>
    </location>
</feature>
<dbReference type="SUPFAM" id="SSF46565">
    <property type="entry name" value="Chaperone J-domain"/>
    <property type="match status" value="1"/>
</dbReference>
<evidence type="ECO:0000256" key="4">
    <source>
        <dbReference type="ARBA" id="ARBA00022562"/>
    </source>
</evidence>
<dbReference type="GO" id="GO:0043138">
    <property type="term" value="F:3'-5' DNA helicase activity"/>
    <property type="evidence" value="ECO:0007669"/>
    <property type="project" value="UniProtKB-EC"/>
</dbReference>
<dbReference type="GO" id="GO:0005524">
    <property type="term" value="F:ATP binding"/>
    <property type="evidence" value="ECO:0007669"/>
    <property type="project" value="UniProtKB-KW"/>
</dbReference>
<evidence type="ECO:0000256" key="18">
    <source>
        <dbReference type="ARBA" id="ARBA00048988"/>
    </source>
</evidence>
<keyword evidence="27" id="KW-1185">Reference proteome</keyword>
<dbReference type="InterPro" id="IPR037102">
    <property type="entry name" value="Znf_lg_T-Ag_D1_dom_sf"/>
</dbReference>
<evidence type="ECO:0000256" key="10">
    <source>
        <dbReference type="ARBA" id="ARBA00022806"/>
    </source>
</evidence>
<evidence type="ECO:0000256" key="12">
    <source>
        <dbReference type="ARBA" id="ARBA00022840"/>
    </source>
</evidence>
<comment type="catalytic activity">
    <reaction evidence="16">
        <text>Couples ATP hydrolysis with the unwinding of duplex DNA by translocating in the 3'-5' direction.</text>
        <dbReference type="EC" id="5.6.2.4"/>
    </reaction>
</comment>
<evidence type="ECO:0000256" key="20">
    <source>
        <dbReference type="PROSITE-ProRule" id="PRU00671"/>
    </source>
</evidence>
<dbReference type="GO" id="GO:0008270">
    <property type="term" value="F:zinc ion binding"/>
    <property type="evidence" value="ECO:0007669"/>
    <property type="project" value="UniProtKB-KW"/>
</dbReference>
<dbReference type="InterPro" id="IPR017910">
    <property type="entry name" value="Znf_lg_T-Ag_D1-typ"/>
</dbReference>
<evidence type="ECO:0000256" key="19">
    <source>
        <dbReference type="PROSITE-ProRule" id="PRU00620"/>
    </source>
</evidence>
<name>A0A6G9LUG9_9POLY</name>
<comment type="catalytic activity">
    <reaction evidence="18">
        <text>ATP + H2O = ADP + phosphate + H(+)</text>
        <dbReference type="Rhea" id="RHEA:13065"/>
        <dbReference type="ChEBI" id="CHEBI:15377"/>
        <dbReference type="ChEBI" id="CHEBI:15378"/>
        <dbReference type="ChEBI" id="CHEBI:30616"/>
        <dbReference type="ChEBI" id="CHEBI:43474"/>
        <dbReference type="ChEBI" id="CHEBI:456216"/>
        <dbReference type="EC" id="5.6.2.4"/>
    </reaction>
</comment>
<evidence type="ECO:0000256" key="3">
    <source>
        <dbReference type="ARBA" id="ARBA00022553"/>
    </source>
</evidence>
<keyword evidence="13" id="KW-0007">Acetylation</keyword>
<evidence type="ECO:0000256" key="15">
    <source>
        <dbReference type="ARBA" id="ARBA00023235"/>
    </source>
</evidence>
<keyword evidence="5" id="KW-0235">DNA replication</keyword>
<feature type="region of interest" description="Disordered" evidence="21">
    <location>
        <begin position="100"/>
        <end position="208"/>
    </location>
</feature>
<keyword evidence="14 19" id="KW-0238">DNA-binding</keyword>
<evidence type="ECO:0000256" key="9">
    <source>
        <dbReference type="ARBA" id="ARBA00022801"/>
    </source>
</evidence>
<dbReference type="Gene3D" id="3.40.1310.20">
    <property type="match status" value="1"/>
</dbReference>
<dbReference type="InterPro" id="IPR036869">
    <property type="entry name" value="J_dom_sf"/>
</dbReference>
<keyword evidence="2" id="KW-0244">Early protein</keyword>
<feature type="DNA-binding region" description="T-ag OBD" evidence="19">
    <location>
        <begin position="209"/>
        <end position="323"/>
    </location>
</feature>
<keyword evidence="9" id="KW-0378">Hydrolase</keyword>
<evidence type="ECO:0000313" key="26">
    <source>
        <dbReference type="EMBL" id="QIQ69329.1"/>
    </source>
</evidence>
<protein>
    <recommendedName>
        <fullName evidence="17">DNA 3'-5' helicase</fullName>
        <ecNumber evidence="17">5.6.2.4</ecNumber>
    </recommendedName>
</protein>
<evidence type="ECO:0000256" key="6">
    <source>
        <dbReference type="ARBA" id="ARBA00022723"/>
    </source>
</evidence>
<organism evidence="26">
    <name type="scientific">Alphapolyomavirus callosciuri</name>
    <dbReference type="NCBI Taxonomy" id="2721748"/>
    <lineage>
        <taxon>Viruses</taxon>
        <taxon>Monodnaviria</taxon>
        <taxon>Shotokuvirae</taxon>
        <taxon>Cossaviricota</taxon>
        <taxon>Papovaviricetes</taxon>
        <taxon>Sepolyvirales</taxon>
        <taxon>Polyomaviridae</taxon>
        <taxon>Alphapolyomavirus</taxon>
    </lineage>
</organism>
<evidence type="ECO:0000313" key="27">
    <source>
        <dbReference type="Proteomes" id="UP000683295"/>
    </source>
</evidence>
<feature type="compositionally biased region" description="Polar residues" evidence="21">
    <location>
        <begin position="125"/>
        <end position="141"/>
    </location>
</feature>
<dbReference type="GO" id="GO:0016787">
    <property type="term" value="F:hydrolase activity"/>
    <property type="evidence" value="ECO:0007669"/>
    <property type="project" value="UniProtKB-KW"/>
</dbReference>
<feature type="compositionally biased region" description="Basic and acidic residues" evidence="21">
    <location>
        <begin position="100"/>
        <end position="111"/>
    </location>
</feature>
<dbReference type="PROSITE" id="PS51206">
    <property type="entry name" value="SF3_HELICASE_1"/>
    <property type="match status" value="1"/>
</dbReference>
<dbReference type="InterPro" id="IPR027417">
    <property type="entry name" value="P-loop_NTPase"/>
</dbReference>
<keyword evidence="7" id="KW-0547">Nucleotide-binding</keyword>
<dbReference type="InterPro" id="IPR016392">
    <property type="entry name" value="Lg_T_Ag_polyomavir"/>
</dbReference>
<evidence type="ECO:0000256" key="14">
    <source>
        <dbReference type="ARBA" id="ARBA00023125"/>
    </source>
</evidence>
<feature type="domain" description="T-ag D1-type" evidence="24">
    <location>
        <begin position="331"/>
        <end position="421"/>
    </location>
</feature>
<proteinExistence type="predicted"/>
<keyword evidence="15" id="KW-0413">Isomerase</keyword>
<evidence type="ECO:0000256" key="11">
    <source>
        <dbReference type="ARBA" id="ARBA00022833"/>
    </source>
</evidence>
<dbReference type="PROSITE" id="PS51287">
    <property type="entry name" value="T_AG_OBD"/>
    <property type="match status" value="1"/>
</dbReference>
<dbReference type="GO" id="GO:0042025">
    <property type="term" value="C:host cell nucleus"/>
    <property type="evidence" value="ECO:0007669"/>
    <property type="project" value="UniProtKB-SubCell"/>
</dbReference>
<dbReference type="Gene3D" id="3.40.50.300">
    <property type="entry name" value="P-loop containing nucleotide triphosphate hydrolases"/>
    <property type="match status" value="1"/>
</dbReference>
<keyword evidence="6" id="KW-0479">Metal-binding</keyword>
<evidence type="ECO:0000256" key="17">
    <source>
        <dbReference type="ARBA" id="ARBA00034808"/>
    </source>
</evidence>
<dbReference type="SUPFAM" id="SSF52540">
    <property type="entry name" value="P-loop containing nucleoside triphosphate hydrolases"/>
    <property type="match status" value="1"/>
</dbReference>
<evidence type="ECO:0000256" key="7">
    <source>
        <dbReference type="ARBA" id="ARBA00022741"/>
    </source>
</evidence>
<feature type="compositionally biased region" description="Low complexity" evidence="21">
    <location>
        <begin position="150"/>
        <end position="159"/>
    </location>
</feature>
<evidence type="ECO:0000256" key="1">
    <source>
        <dbReference type="ARBA" id="ARBA00004147"/>
    </source>
</evidence>
<dbReference type="EMBL" id="MK671089">
    <property type="protein sequence ID" value="QIQ69329.1"/>
    <property type="molecule type" value="Genomic_DNA"/>
</dbReference>
<dbReference type="Pfam" id="PF06431">
    <property type="entry name" value="Polyoma_lg_T_C"/>
    <property type="match status" value="1"/>
</dbReference>
<dbReference type="InterPro" id="IPR014015">
    <property type="entry name" value="Helicase_SF3_DNA-vir"/>
</dbReference>
<dbReference type="PIRSF" id="PIRSF003368">
    <property type="entry name" value="Large_T_antigen_polyomaV"/>
    <property type="match status" value="1"/>
</dbReference>
<keyword evidence="3" id="KW-0597">Phosphoprotein</keyword>
<evidence type="ECO:0000256" key="21">
    <source>
        <dbReference type="SAM" id="MobiDB-lite"/>
    </source>
</evidence>
<dbReference type="PROSITE" id="PS51341">
    <property type="entry name" value="ZF_LTAG_D1"/>
    <property type="match status" value="1"/>
</dbReference>
<evidence type="ECO:0000259" key="22">
    <source>
        <dbReference type="PROSITE" id="PS51206"/>
    </source>
</evidence>
<dbReference type="InterPro" id="IPR010932">
    <property type="entry name" value="Lg_T_Ag_Polyomavir_C"/>
</dbReference>
<feature type="domain" description="T-ag OBD" evidence="23">
    <location>
        <begin position="209"/>
        <end position="323"/>
    </location>
</feature>
<dbReference type="EC" id="5.6.2.4" evidence="17"/>
<feature type="compositionally biased region" description="Low complexity" evidence="21">
    <location>
        <begin position="182"/>
        <end position="192"/>
    </location>
</feature>
<evidence type="ECO:0000256" key="13">
    <source>
        <dbReference type="ARBA" id="ARBA00022990"/>
    </source>
</evidence>
<keyword evidence="12" id="KW-0067">ATP-binding</keyword>
<dbReference type="GO" id="GO:0006260">
    <property type="term" value="P:DNA replication"/>
    <property type="evidence" value="ECO:0007669"/>
    <property type="project" value="UniProtKB-KW"/>
</dbReference>
<dbReference type="Gene3D" id="1.20.1050.70">
    <property type="entry name" value="Large T antigen, SV40, domain 3"/>
    <property type="match status" value="1"/>
</dbReference>
<evidence type="ECO:0000256" key="16">
    <source>
        <dbReference type="ARBA" id="ARBA00034617"/>
    </source>
</evidence>
<keyword evidence="8 20" id="KW-0863">Zinc-finger</keyword>
<dbReference type="Proteomes" id="UP000683295">
    <property type="component" value="Segment"/>
</dbReference>
<keyword evidence="11" id="KW-0862">Zinc</keyword>
<accession>A0A6G9LUG9</accession>
<keyword evidence="10" id="KW-0347">Helicase</keyword>
<comment type="subcellular location">
    <subcellularLocation>
        <location evidence="1">Host nucleus</location>
    </subcellularLocation>
</comment>